<evidence type="ECO:0000256" key="1">
    <source>
        <dbReference type="SAM" id="SignalP"/>
    </source>
</evidence>
<dbReference type="Proteomes" id="UP000198432">
    <property type="component" value="Unassembled WGS sequence"/>
</dbReference>
<dbReference type="InterPro" id="IPR026341">
    <property type="entry name" value="T9SS_type_B"/>
</dbReference>
<accession>A0A239F8C3</accession>
<dbReference type="NCBIfam" id="TIGR04131">
    <property type="entry name" value="Bac_Flav_CTERM"/>
    <property type="match status" value="1"/>
</dbReference>
<evidence type="ECO:0000313" key="2">
    <source>
        <dbReference type="EMBL" id="SNS53290.1"/>
    </source>
</evidence>
<gene>
    <name evidence="2" type="ORF">SAMN06296052_10871</name>
</gene>
<keyword evidence="3" id="KW-1185">Reference proteome</keyword>
<dbReference type="EMBL" id="FZOQ01000008">
    <property type="protein sequence ID" value="SNS53290.1"/>
    <property type="molecule type" value="Genomic_DNA"/>
</dbReference>
<organism evidence="2 3">
    <name type="scientific">Pontibacter ummariensis</name>
    <dbReference type="NCBI Taxonomy" id="1610492"/>
    <lineage>
        <taxon>Bacteria</taxon>
        <taxon>Pseudomonadati</taxon>
        <taxon>Bacteroidota</taxon>
        <taxon>Cytophagia</taxon>
        <taxon>Cytophagales</taxon>
        <taxon>Hymenobacteraceae</taxon>
        <taxon>Pontibacter</taxon>
    </lineage>
</organism>
<proteinExistence type="predicted"/>
<feature type="chain" id="PRO_5012195916" evidence="1">
    <location>
        <begin position="21"/>
        <end position="838"/>
    </location>
</feature>
<sequence>MPKRLLLLLVALFLSIGAQATHIVGGEFEMQHLNGYNYRLTLNLYFDNINGNPGALDQSIVVSIFSKANNQLLRTQVMYLKNQSFVPYTNIDCTAGELSTKRLVYYETLYLDPNIYNDPAGYYVTWERCCRNNTINNIVSPESAAQTFYMEFPPVIKDGSFFRNSSPVLFPPLSDYACVNELFYFDFNGTDPDGDSIVYDMVTPLNGYTTPSMPVYTTWPLPAPYPTVRWQPGYNAVTQVQGNPPMSIDRQTGQLTMRPRQKGLFVFGVRAQEYRNGKKIGEVRRDFQVLVLDCPRNASPQVLAAAEGQKDFYQENEVLRITPTDSRCVNIFFTDPDFSEFVSLRARPVNFSSQDYTFEGKTSGNINQGSATDTLTATLCFAECFDTEGKVFKLDLIVEDDGCSLPRQDTLQVSFVIAPIQDTPPEISLSTPERLFSVKDGDQLTFDVLGTDPDEDVVSIKAVGQNFSLDGQDITFEDRSGTGSVTSPFTWNISCDAMKQDSYKIDFIVESIVCNELKSRKVTVEVKPENNNTPPAISTDQTATVIELEAGQPFEAKVFGKDVDLDLLMLSAQGEGFNLADYGMQFVSTGSNGSAQGTFSWTPTCDAFQAGALKVNFNLTEDVCAPSAAQQLALEFRIKDTNTPPTLTSDKEVLRFDLALNEPFEAKLFGEDMDLDNLILTATGEGFNLADYGMTFNSTNGSGEANGTFNWIASCLGTEQEMVRVNFTLAEEACDPSPQEITMEFRVKAPSINDFVPANLFTPNGDGRNDFFEVPGLPTEFCSATFTSIRVFNRWGKEVYSSNQSDFKWDGAGVNDGVYFYVIDYNTSKFKGSVTIVR</sequence>
<evidence type="ECO:0000313" key="3">
    <source>
        <dbReference type="Proteomes" id="UP000198432"/>
    </source>
</evidence>
<name>A0A239F8C3_9BACT</name>
<dbReference type="OrthoDB" id="1490014at2"/>
<dbReference type="AlphaFoldDB" id="A0A239F8C3"/>
<feature type="signal peptide" evidence="1">
    <location>
        <begin position="1"/>
        <end position="20"/>
    </location>
</feature>
<keyword evidence="1" id="KW-0732">Signal</keyword>
<dbReference type="Pfam" id="PF13585">
    <property type="entry name" value="CHU_C"/>
    <property type="match status" value="1"/>
</dbReference>
<reference evidence="3" key="1">
    <citation type="submission" date="2017-06" db="EMBL/GenBank/DDBJ databases">
        <authorList>
            <person name="Varghese N."/>
            <person name="Submissions S."/>
        </authorList>
    </citation>
    <scope>NUCLEOTIDE SEQUENCE [LARGE SCALE GENOMIC DNA]</scope>
    <source>
        <strain evidence="3">NKM1</strain>
    </source>
</reference>
<protein>
    <submittedName>
        <fullName evidence="2">Gliding motility-associated C-terminal domain-containing protein</fullName>
    </submittedName>
</protein>